<evidence type="ECO:0000256" key="6">
    <source>
        <dbReference type="SAM" id="Phobius"/>
    </source>
</evidence>
<comment type="subcellular location">
    <subcellularLocation>
        <location evidence="1">Membrane</location>
        <topology evidence="1">Multi-pass membrane protein</topology>
    </subcellularLocation>
</comment>
<feature type="transmembrane region" description="Helical" evidence="6">
    <location>
        <begin position="95"/>
        <end position="117"/>
    </location>
</feature>
<feature type="transmembrane region" description="Helical" evidence="6">
    <location>
        <begin position="15"/>
        <end position="40"/>
    </location>
</feature>
<feature type="compositionally biased region" description="Basic residues" evidence="5">
    <location>
        <begin position="548"/>
        <end position="557"/>
    </location>
</feature>
<reference evidence="7" key="1">
    <citation type="submission" date="2021-06" db="EMBL/GenBank/DDBJ databases">
        <authorList>
            <person name="Hodson N. C."/>
            <person name="Mongue J. A."/>
            <person name="Jaron S. K."/>
        </authorList>
    </citation>
    <scope>NUCLEOTIDE SEQUENCE</scope>
</reference>
<keyword evidence="4 6" id="KW-0472">Membrane</keyword>
<keyword evidence="2 6" id="KW-0812">Transmembrane</keyword>
<dbReference type="AlphaFoldDB" id="A0A8J2JJT6"/>
<evidence type="ECO:0000313" key="8">
    <source>
        <dbReference type="Proteomes" id="UP000708208"/>
    </source>
</evidence>
<feature type="transmembrane region" description="Helical" evidence="6">
    <location>
        <begin position="398"/>
        <end position="419"/>
    </location>
</feature>
<evidence type="ECO:0000256" key="5">
    <source>
        <dbReference type="SAM" id="MobiDB-lite"/>
    </source>
</evidence>
<evidence type="ECO:0008006" key="9">
    <source>
        <dbReference type="Google" id="ProtNLM"/>
    </source>
</evidence>
<dbReference type="OrthoDB" id="9836210at2759"/>
<proteinExistence type="predicted"/>
<sequence length="597" mass="69218">MAFGTILLHPASRRYIGVVLSCFCMFQFVAAIVIVGYGSYFVQNLQWKVSIISTYDSRTFNIITIILGSILTVVHICGAKILYDSGKETTRHRFESFLLLLVIIFACLLAMEFVAAITCRIHFSWFDEIFEDEKGFIKAIKKYGENPNLRLRIDQLQLEDQCCGAENFSDWLNEDWVSPRFNPLFNPSVTPEQKSLYYPWQGSPLSEPVMEPLELGRIPAPSLPEQYETPHGQYQPPYEQYQTPAALFPVNPTEQHDGPEHGYDTNPEGQEIPANPPDTSKFESFDSRPRMVKRYRRDGEASLLHLIPDEMTQRSQFGEKPQQGKEYVALENDKRHLFVVPWSCCSTEYLGPCIHDYVTQYDMVSLLKAKVSWNGSSLYQRGCWLLLKQEYISFMRSYMVLFWITVIIQVLIILPARYLQTSVGNIELYNREDSSAPGYLWGESSMSALRKVKKYQKRRTNDGTSNEDLEEVSLLEEYDRRKEKHRKRQKLRKLLLKSNMGSQEEESELELYDEEKPTRVQQSERKMKLNGIRNKSKKLLSEIFTAHNKGKHHKKKMNSTMTYSPDEVKHSKSKIPRPPKHGKSSRPNDESEAYEIS</sequence>
<evidence type="ECO:0000256" key="1">
    <source>
        <dbReference type="ARBA" id="ARBA00004141"/>
    </source>
</evidence>
<evidence type="ECO:0000256" key="4">
    <source>
        <dbReference type="ARBA" id="ARBA00023136"/>
    </source>
</evidence>
<feature type="transmembrane region" description="Helical" evidence="6">
    <location>
        <begin position="60"/>
        <end position="83"/>
    </location>
</feature>
<organism evidence="7 8">
    <name type="scientific">Allacma fusca</name>
    <dbReference type="NCBI Taxonomy" id="39272"/>
    <lineage>
        <taxon>Eukaryota</taxon>
        <taxon>Metazoa</taxon>
        <taxon>Ecdysozoa</taxon>
        <taxon>Arthropoda</taxon>
        <taxon>Hexapoda</taxon>
        <taxon>Collembola</taxon>
        <taxon>Symphypleona</taxon>
        <taxon>Sminthuridae</taxon>
        <taxon>Allacma</taxon>
    </lineage>
</organism>
<dbReference type="Pfam" id="PF00335">
    <property type="entry name" value="Tetraspanin"/>
    <property type="match status" value="1"/>
</dbReference>
<name>A0A8J2JJT6_9HEXA</name>
<accession>A0A8J2JJT6</accession>
<feature type="region of interest" description="Disordered" evidence="5">
    <location>
        <begin position="253"/>
        <end position="284"/>
    </location>
</feature>
<evidence type="ECO:0000256" key="2">
    <source>
        <dbReference type="ARBA" id="ARBA00022692"/>
    </source>
</evidence>
<dbReference type="PANTHER" id="PTHR19282:SF544">
    <property type="entry name" value="TETRASPANIN"/>
    <property type="match status" value="1"/>
</dbReference>
<dbReference type="InterPro" id="IPR018499">
    <property type="entry name" value="Tetraspanin/Peripherin"/>
</dbReference>
<keyword evidence="8" id="KW-1185">Reference proteome</keyword>
<evidence type="ECO:0000256" key="3">
    <source>
        <dbReference type="ARBA" id="ARBA00022989"/>
    </source>
</evidence>
<dbReference type="GO" id="GO:0005886">
    <property type="term" value="C:plasma membrane"/>
    <property type="evidence" value="ECO:0007669"/>
    <property type="project" value="TreeGrafter"/>
</dbReference>
<dbReference type="EMBL" id="CAJVCH010068462">
    <property type="protein sequence ID" value="CAG7720217.1"/>
    <property type="molecule type" value="Genomic_DNA"/>
</dbReference>
<keyword evidence="3 6" id="KW-1133">Transmembrane helix</keyword>
<feature type="compositionally biased region" description="Basic residues" evidence="5">
    <location>
        <begin position="571"/>
        <end position="584"/>
    </location>
</feature>
<gene>
    <name evidence="7" type="ORF">AFUS01_LOCUS9503</name>
</gene>
<dbReference type="PANTHER" id="PTHR19282">
    <property type="entry name" value="TETRASPANIN"/>
    <property type="match status" value="1"/>
</dbReference>
<feature type="region of interest" description="Disordered" evidence="5">
    <location>
        <begin position="505"/>
        <end position="531"/>
    </location>
</feature>
<comment type="caution">
    <text evidence="7">The sequence shown here is derived from an EMBL/GenBank/DDBJ whole genome shotgun (WGS) entry which is preliminary data.</text>
</comment>
<feature type="compositionally biased region" description="Basic and acidic residues" evidence="5">
    <location>
        <begin position="254"/>
        <end position="263"/>
    </location>
</feature>
<protein>
    <recommendedName>
        <fullName evidence="9">Tetraspanin</fullName>
    </recommendedName>
</protein>
<dbReference type="Proteomes" id="UP000708208">
    <property type="component" value="Unassembled WGS sequence"/>
</dbReference>
<feature type="region of interest" description="Disordered" evidence="5">
    <location>
        <begin position="545"/>
        <end position="597"/>
    </location>
</feature>
<evidence type="ECO:0000313" key="7">
    <source>
        <dbReference type="EMBL" id="CAG7720217.1"/>
    </source>
</evidence>
<feature type="compositionally biased region" description="Basic and acidic residues" evidence="5">
    <location>
        <begin position="514"/>
        <end position="527"/>
    </location>
</feature>